<evidence type="ECO:0000313" key="2">
    <source>
        <dbReference type="Proteomes" id="UP001330434"/>
    </source>
</evidence>
<keyword evidence="2" id="KW-1185">Reference proteome</keyword>
<protein>
    <submittedName>
        <fullName evidence="1">Uncharacterized protein</fullName>
    </submittedName>
</protein>
<dbReference type="EMBL" id="CP133270">
    <property type="protein sequence ID" value="WVX66412.1"/>
    <property type="molecule type" value="Genomic_DNA"/>
</dbReference>
<reference evidence="1 2" key="1">
    <citation type="journal article" date="2024" name="Environ. Microbiol.">
        <title>Novel evolutionary insights on the interactions of the Holosporales (Alphaproteobacteria) with eukaryotic hosts from comparative genomics.</title>
        <authorList>
            <person name="Giovannini M."/>
            <person name="Petroni G."/>
            <person name="Castelli M."/>
        </authorList>
    </citation>
    <scope>NUCLEOTIDE SEQUENCE [LARGE SCALE GENOMIC DNA]</scope>
    <source>
        <strain evidence="1 2">US_Bl 15I1</strain>
    </source>
</reference>
<organism evidence="1 2">
    <name type="scientific">Candidatus Bealeia paramacronuclearis</name>
    <dbReference type="NCBI Taxonomy" id="1921001"/>
    <lineage>
        <taxon>Bacteria</taxon>
        <taxon>Pseudomonadati</taxon>
        <taxon>Pseudomonadota</taxon>
        <taxon>Alphaproteobacteria</taxon>
        <taxon>Holosporales</taxon>
        <taxon>Holosporaceae</taxon>
        <taxon>Candidatus Bealeia</taxon>
    </lineage>
</organism>
<accession>A0ABZ2C2E6</accession>
<proteinExistence type="predicted"/>
<dbReference type="PROSITE" id="PS51257">
    <property type="entry name" value="PROKAR_LIPOPROTEIN"/>
    <property type="match status" value="1"/>
</dbReference>
<dbReference type="Proteomes" id="UP001330434">
    <property type="component" value="Chromosome"/>
</dbReference>
<gene>
    <name evidence="1" type="ORF">Bealeia1_00590</name>
</gene>
<name>A0ABZ2C2E6_9PROT</name>
<sequence>MGKLFLMSSVIAIASCVGIQTVRAEDECKKSCINENIKIINTNLHKCKGLKIRENSAHYEHDIEKIRMCYSHAASVYKDCVKNKCSSKP</sequence>
<evidence type="ECO:0000313" key="1">
    <source>
        <dbReference type="EMBL" id="WVX66412.1"/>
    </source>
</evidence>